<reference evidence="7" key="1">
    <citation type="submission" date="2016-10" db="EMBL/GenBank/DDBJ databases">
        <authorList>
            <person name="Varghese N."/>
            <person name="Submissions S."/>
        </authorList>
    </citation>
    <scope>NUCLEOTIDE SEQUENCE [LARGE SCALE GENOMIC DNA]</scope>
    <source>
        <strain evidence="7">Nm44</strain>
    </source>
</reference>
<keyword evidence="1 3" id="KW-0808">Transferase</keyword>
<dbReference type="PROSITE" id="PS51186">
    <property type="entry name" value="GNAT"/>
    <property type="match status" value="1"/>
</dbReference>
<dbReference type="Gene3D" id="3.40.630.30">
    <property type="match status" value="1"/>
</dbReference>
<proteinExistence type="inferred from homology"/>
<comment type="subcellular location">
    <subcellularLocation>
        <location evidence="3 4">Cytoplasm</location>
    </subcellularLocation>
</comment>
<dbReference type="Proteomes" id="UP000183287">
    <property type="component" value="Unassembled WGS sequence"/>
</dbReference>
<keyword evidence="7" id="KW-1185">Reference proteome</keyword>
<name>A0A1I4LGJ4_9PROT</name>
<evidence type="ECO:0000313" key="7">
    <source>
        <dbReference type="Proteomes" id="UP000183287"/>
    </source>
</evidence>
<feature type="domain" description="N-acetyltransferase" evidence="5">
    <location>
        <begin position="9"/>
        <end position="153"/>
    </location>
</feature>
<dbReference type="AlphaFoldDB" id="A0A1I4LGJ4"/>
<dbReference type="SUPFAM" id="SSF55729">
    <property type="entry name" value="Acyl-CoA N-acyltransferases (Nat)"/>
    <property type="match status" value="1"/>
</dbReference>
<dbReference type="PANTHER" id="PTHR42919">
    <property type="entry name" value="N-ALPHA-ACETYLTRANSFERASE"/>
    <property type="match status" value="1"/>
</dbReference>
<dbReference type="HAMAP" id="MF_02210">
    <property type="entry name" value="RimI"/>
    <property type="match status" value="1"/>
</dbReference>
<dbReference type="OrthoDB" id="9796919at2"/>
<organism evidence="6 7">
    <name type="scientific">Nitrosomonas communis</name>
    <dbReference type="NCBI Taxonomy" id="44574"/>
    <lineage>
        <taxon>Bacteria</taxon>
        <taxon>Pseudomonadati</taxon>
        <taxon>Pseudomonadota</taxon>
        <taxon>Betaproteobacteria</taxon>
        <taxon>Nitrosomonadales</taxon>
        <taxon>Nitrosomonadaceae</taxon>
        <taxon>Nitrosomonas</taxon>
    </lineage>
</organism>
<keyword evidence="2 3" id="KW-0012">Acyltransferase</keyword>
<dbReference type="Pfam" id="PF00583">
    <property type="entry name" value="Acetyltransf_1"/>
    <property type="match status" value="1"/>
</dbReference>
<sequence>MSNSLQQTYQIREMRLEDVRRVILIERDIFLFPWSEMNFADSIRAGYYCRVVELNDLLIGYAIMMTGPDEAHILTIGISAQWQHQGWGCKMLQYFIDLARQQQAIAVLLDVRESNIAAANLYRRLGFKQIAIRKGYYPAMCGREDALVMRLEL</sequence>
<dbReference type="InterPro" id="IPR000182">
    <property type="entry name" value="GNAT_dom"/>
</dbReference>
<keyword evidence="3 4" id="KW-0963">Cytoplasm</keyword>
<evidence type="ECO:0000256" key="4">
    <source>
        <dbReference type="RuleBase" id="RU363094"/>
    </source>
</evidence>
<comment type="similarity">
    <text evidence="3 4">Belongs to the acetyltransferase family. RimI subfamily.</text>
</comment>
<dbReference type="EC" id="2.3.1.266" evidence="3 4"/>
<evidence type="ECO:0000313" key="6">
    <source>
        <dbReference type="EMBL" id="SFL89727.1"/>
    </source>
</evidence>
<evidence type="ECO:0000259" key="5">
    <source>
        <dbReference type="PROSITE" id="PS51186"/>
    </source>
</evidence>
<dbReference type="EMBL" id="FOUB01000006">
    <property type="protein sequence ID" value="SFL89727.1"/>
    <property type="molecule type" value="Genomic_DNA"/>
</dbReference>
<comment type="catalytic activity">
    <reaction evidence="3 4">
        <text>N-terminal L-alanyl-[ribosomal protein bS18] + acetyl-CoA = N-terminal N(alpha)-acetyl-L-alanyl-[ribosomal protein bS18] + CoA + H(+)</text>
        <dbReference type="Rhea" id="RHEA:43756"/>
        <dbReference type="Rhea" id="RHEA-COMP:10676"/>
        <dbReference type="Rhea" id="RHEA-COMP:10677"/>
        <dbReference type="ChEBI" id="CHEBI:15378"/>
        <dbReference type="ChEBI" id="CHEBI:57287"/>
        <dbReference type="ChEBI" id="CHEBI:57288"/>
        <dbReference type="ChEBI" id="CHEBI:64718"/>
        <dbReference type="ChEBI" id="CHEBI:83683"/>
        <dbReference type="EC" id="2.3.1.266"/>
    </reaction>
</comment>
<dbReference type="RefSeq" id="WP_074903998.1">
    <property type="nucleotide sequence ID" value="NZ_FOUB01000006.1"/>
</dbReference>
<accession>A0A1I4LGJ4</accession>
<dbReference type="GO" id="GO:0005737">
    <property type="term" value="C:cytoplasm"/>
    <property type="evidence" value="ECO:0007669"/>
    <property type="project" value="UniProtKB-SubCell"/>
</dbReference>
<evidence type="ECO:0000256" key="2">
    <source>
        <dbReference type="ARBA" id="ARBA00023315"/>
    </source>
</evidence>
<dbReference type="InterPro" id="IPR006464">
    <property type="entry name" value="AcTrfase_RimI/Ard1"/>
</dbReference>
<dbReference type="PANTHER" id="PTHR42919:SF8">
    <property type="entry name" value="N-ALPHA-ACETYLTRANSFERASE 50"/>
    <property type="match status" value="1"/>
</dbReference>
<feature type="binding site" evidence="3">
    <location>
        <begin position="76"/>
        <end position="78"/>
    </location>
    <ligand>
        <name>acetyl-CoA</name>
        <dbReference type="ChEBI" id="CHEBI:57288"/>
    </ligand>
</feature>
<feature type="binding site" evidence="3">
    <location>
        <position position="115"/>
    </location>
    <ligand>
        <name>acetyl-CoA</name>
        <dbReference type="ChEBI" id="CHEBI:57288"/>
    </ligand>
</feature>
<dbReference type="InterPro" id="IPR051556">
    <property type="entry name" value="N-term/lysine_N-AcTrnsfr"/>
</dbReference>
<comment type="function">
    <text evidence="3 4">Acetylates the N-terminal alanine of ribosomal protein bS18.</text>
</comment>
<dbReference type="NCBIfam" id="TIGR01575">
    <property type="entry name" value="rimI"/>
    <property type="match status" value="1"/>
</dbReference>
<dbReference type="CDD" id="cd04301">
    <property type="entry name" value="NAT_SF"/>
    <property type="match status" value="1"/>
</dbReference>
<protein>
    <recommendedName>
        <fullName evidence="3 4">[Ribosomal protein bS18]-alanine N-acetyltransferase</fullName>
        <ecNumber evidence="3 4">2.3.1.266</ecNumber>
    </recommendedName>
</protein>
<comment type="caution">
    <text evidence="3">Lacks conserved residue(s) required for the propagation of feature annotation.</text>
</comment>
<feature type="active site" description="Proton donor" evidence="3">
    <location>
        <position position="122"/>
    </location>
</feature>
<dbReference type="InterPro" id="IPR016181">
    <property type="entry name" value="Acyl_CoA_acyltransferase"/>
</dbReference>
<gene>
    <name evidence="3" type="primary">rimI</name>
    <name evidence="6" type="ORF">SAMN05421863_1006102</name>
</gene>
<dbReference type="GO" id="GO:0008999">
    <property type="term" value="F:protein-N-terminal-alanine acetyltransferase activity"/>
    <property type="evidence" value="ECO:0007669"/>
    <property type="project" value="UniProtKB-UniRule"/>
</dbReference>
<dbReference type="STRING" id="44574.AAW31_14910"/>
<evidence type="ECO:0000256" key="1">
    <source>
        <dbReference type="ARBA" id="ARBA00022679"/>
    </source>
</evidence>
<dbReference type="InterPro" id="IPR043690">
    <property type="entry name" value="RimI"/>
</dbReference>
<evidence type="ECO:0000256" key="3">
    <source>
        <dbReference type="HAMAP-Rule" id="MF_02210"/>
    </source>
</evidence>